<keyword evidence="4" id="KW-1185">Reference proteome</keyword>
<dbReference type="GO" id="GO:0005886">
    <property type="term" value="C:plasma membrane"/>
    <property type="evidence" value="ECO:0007669"/>
    <property type="project" value="TreeGrafter"/>
</dbReference>
<name>A0A699YV74_HAELA</name>
<dbReference type="InterPro" id="IPR003848">
    <property type="entry name" value="DUF218"/>
</dbReference>
<dbReference type="AlphaFoldDB" id="A0A699YV74"/>
<accession>A0A699YV74</accession>
<feature type="domain" description="DUF218" evidence="2">
    <location>
        <begin position="22"/>
        <end position="94"/>
    </location>
</feature>
<protein>
    <submittedName>
        <fullName evidence="3">DUF218 domain-containing protein</fullName>
    </submittedName>
</protein>
<sequence length="110" mass="11878">MASTRGCSGGGTPHKPPILGSNGHVLHESTSCAAYLMARGLPVDRILKEVSSYDTVGNAFFSLTIHALPAGWRKVAVVTSNFHMPRTRCLFQDMWSRAAVDILKQPEGPV</sequence>
<dbReference type="Proteomes" id="UP000485058">
    <property type="component" value="Unassembled WGS sequence"/>
</dbReference>
<dbReference type="Pfam" id="PF02698">
    <property type="entry name" value="DUF218"/>
    <property type="match status" value="1"/>
</dbReference>
<feature type="region of interest" description="Disordered" evidence="1">
    <location>
        <begin position="1"/>
        <end position="22"/>
    </location>
</feature>
<proteinExistence type="predicted"/>
<evidence type="ECO:0000313" key="4">
    <source>
        <dbReference type="Proteomes" id="UP000485058"/>
    </source>
</evidence>
<dbReference type="Gene3D" id="3.40.50.620">
    <property type="entry name" value="HUPs"/>
    <property type="match status" value="1"/>
</dbReference>
<comment type="caution">
    <text evidence="3">The sequence shown here is derived from an EMBL/GenBank/DDBJ whole genome shotgun (WGS) entry which is preliminary data.</text>
</comment>
<evidence type="ECO:0000313" key="3">
    <source>
        <dbReference type="EMBL" id="GFH14157.1"/>
    </source>
</evidence>
<evidence type="ECO:0000256" key="1">
    <source>
        <dbReference type="SAM" id="MobiDB-lite"/>
    </source>
</evidence>
<evidence type="ECO:0000259" key="2">
    <source>
        <dbReference type="Pfam" id="PF02698"/>
    </source>
</evidence>
<dbReference type="InterPro" id="IPR051599">
    <property type="entry name" value="Cell_Envelope_Assoc"/>
</dbReference>
<dbReference type="PANTHER" id="PTHR30336">
    <property type="entry name" value="INNER MEMBRANE PROTEIN, PROBABLE PERMEASE"/>
    <property type="match status" value="1"/>
</dbReference>
<organism evidence="3 4">
    <name type="scientific">Haematococcus lacustris</name>
    <name type="common">Green alga</name>
    <name type="synonym">Haematococcus pluvialis</name>
    <dbReference type="NCBI Taxonomy" id="44745"/>
    <lineage>
        <taxon>Eukaryota</taxon>
        <taxon>Viridiplantae</taxon>
        <taxon>Chlorophyta</taxon>
        <taxon>core chlorophytes</taxon>
        <taxon>Chlorophyceae</taxon>
        <taxon>CS clade</taxon>
        <taxon>Chlamydomonadales</taxon>
        <taxon>Haematococcaceae</taxon>
        <taxon>Haematococcus</taxon>
    </lineage>
</organism>
<reference evidence="3 4" key="1">
    <citation type="submission" date="2020-02" db="EMBL/GenBank/DDBJ databases">
        <title>Draft genome sequence of Haematococcus lacustris strain NIES-144.</title>
        <authorList>
            <person name="Morimoto D."/>
            <person name="Nakagawa S."/>
            <person name="Yoshida T."/>
            <person name="Sawayama S."/>
        </authorList>
    </citation>
    <scope>NUCLEOTIDE SEQUENCE [LARGE SCALE GENOMIC DNA]</scope>
    <source>
        <strain evidence="3 4">NIES-144</strain>
    </source>
</reference>
<dbReference type="CDD" id="cd06259">
    <property type="entry name" value="YdcF-like"/>
    <property type="match status" value="1"/>
</dbReference>
<dbReference type="EMBL" id="BLLF01000693">
    <property type="protein sequence ID" value="GFH14157.1"/>
    <property type="molecule type" value="Genomic_DNA"/>
</dbReference>
<dbReference type="PANTHER" id="PTHR30336:SF20">
    <property type="entry name" value="DUF218 DOMAIN-CONTAINING PROTEIN"/>
    <property type="match status" value="1"/>
</dbReference>
<dbReference type="InterPro" id="IPR014729">
    <property type="entry name" value="Rossmann-like_a/b/a_fold"/>
</dbReference>
<gene>
    <name evidence="3" type="ORF">HaLaN_10156</name>
</gene>